<keyword evidence="2" id="KW-0547">Nucleotide-binding</keyword>
<keyword evidence="5" id="KW-0614">Plasmid</keyword>
<accession>A4JVG7</accession>
<keyword evidence="3" id="KW-0067">ATP-binding</keyword>
<organism evidence="5 6">
    <name type="scientific">Burkholderia vietnamiensis (strain G4 / LMG 22486)</name>
    <name type="common">Burkholderia cepacia (strain R1808)</name>
    <dbReference type="NCBI Taxonomy" id="269482"/>
    <lineage>
        <taxon>Bacteria</taxon>
        <taxon>Pseudomonadati</taxon>
        <taxon>Pseudomonadota</taxon>
        <taxon>Betaproteobacteria</taxon>
        <taxon>Burkholderiales</taxon>
        <taxon>Burkholderiaceae</taxon>
        <taxon>Burkholderia</taxon>
        <taxon>Burkholderia cepacia complex</taxon>
    </lineage>
</organism>
<protein>
    <submittedName>
        <fullName evidence="5">Type II secretion system protein E</fullName>
    </submittedName>
</protein>
<dbReference type="PANTHER" id="PTHR30258">
    <property type="entry name" value="TYPE II SECRETION SYSTEM PROTEIN GSPE-RELATED"/>
    <property type="match status" value="1"/>
</dbReference>
<dbReference type="Pfam" id="PF00437">
    <property type="entry name" value="T2SSE"/>
    <property type="match status" value="1"/>
</dbReference>
<dbReference type="EMBL" id="CP000619">
    <property type="protein sequence ID" value="ABO60270.1"/>
    <property type="molecule type" value="Genomic_DNA"/>
</dbReference>
<sequence>MGANDLLKPTGRPAVISVGDSQLRPPPNLKGKVALMSNNELLVGDAYANDPAVHSYLSLVRRARKVHVGIKSIGLDELGEILSSADKISHTGKRSATQSEVLARIRDGYQRRSSDIHFVNGETTTKIKYRIDGVLRTVDEITVADGMALCRSMYESMTDVSQGTYNEHVSQDARIERAWLKEIGLTGSRIATRPLEVNNLFVLRLLYPGSLGNKTLPGLGYSPEQIAEINRMIRRDGVNLFSGSTGSGKSTSLMVICKMILELFSYNIHLLTIEDPPEYDIPGANQTPLKYDATKPDEVGRAWALAISNAMRLDPDFLMVGELRDFSSTMAAIQAAMTGHGLWTTTHAKHIFASLDRLADLNVPIGRLTDASLITGLINQSLVPRLCPHPGCARPFSKFKDEVAEDVRERIIKYCDADRVMIRCRADNTDCPVCGGLGYYERTVAAEVATPTQKLMDVYRTHGSHEARRYWVKEMGGMTSMQHMIRKINEGIVDPVAGEEAMRRGLDEDELTLA</sequence>
<dbReference type="AlphaFoldDB" id="A4JVG7"/>
<dbReference type="KEGG" id="bvi:Bcep1808_7393"/>
<dbReference type="HOGENOM" id="CLU_013446_2_3_4"/>
<comment type="similarity">
    <text evidence="1">Belongs to the GSP E family.</text>
</comment>
<dbReference type="InterPro" id="IPR001482">
    <property type="entry name" value="T2SS/T4SS_dom"/>
</dbReference>
<dbReference type="Gene3D" id="3.40.50.300">
    <property type="entry name" value="P-loop containing nucleotide triphosphate hydrolases"/>
    <property type="match status" value="1"/>
</dbReference>
<feature type="domain" description="Bacterial type II secretion system protein E" evidence="4">
    <location>
        <begin position="311"/>
        <end position="325"/>
    </location>
</feature>
<evidence type="ECO:0000313" key="6">
    <source>
        <dbReference type="Proteomes" id="UP000002287"/>
    </source>
</evidence>
<gene>
    <name evidence="5" type="ordered locus">Bcep1808_7393</name>
</gene>
<dbReference type="PROSITE" id="PS00662">
    <property type="entry name" value="T2SP_E"/>
    <property type="match status" value="1"/>
</dbReference>
<dbReference type="Proteomes" id="UP000002287">
    <property type="component" value="Plasmid pBVIE03"/>
</dbReference>
<evidence type="ECO:0000256" key="1">
    <source>
        <dbReference type="ARBA" id="ARBA00006611"/>
    </source>
</evidence>
<proteinExistence type="inferred from homology"/>
<name>A4JVG7_BURVG</name>
<dbReference type="InterPro" id="IPR027417">
    <property type="entry name" value="P-loop_NTPase"/>
</dbReference>
<evidence type="ECO:0000256" key="3">
    <source>
        <dbReference type="ARBA" id="ARBA00022840"/>
    </source>
</evidence>
<geneLocation type="plasmid" evidence="5 6">
    <name>pBVIE03</name>
</geneLocation>
<dbReference type="GO" id="GO:0005886">
    <property type="term" value="C:plasma membrane"/>
    <property type="evidence" value="ECO:0007669"/>
    <property type="project" value="TreeGrafter"/>
</dbReference>
<dbReference type="GO" id="GO:0005524">
    <property type="term" value="F:ATP binding"/>
    <property type="evidence" value="ECO:0007669"/>
    <property type="project" value="UniProtKB-KW"/>
</dbReference>
<evidence type="ECO:0000313" key="5">
    <source>
        <dbReference type="EMBL" id="ABO60270.1"/>
    </source>
</evidence>
<dbReference type="PANTHER" id="PTHR30258:SF1">
    <property type="entry name" value="PROTEIN TRANSPORT PROTEIN HOFB HOMOLOG"/>
    <property type="match status" value="1"/>
</dbReference>
<evidence type="ECO:0000256" key="2">
    <source>
        <dbReference type="ARBA" id="ARBA00022741"/>
    </source>
</evidence>
<dbReference type="Gene3D" id="3.30.450.90">
    <property type="match status" value="1"/>
</dbReference>
<dbReference type="SUPFAM" id="SSF52540">
    <property type="entry name" value="P-loop containing nucleoside triphosphate hydrolases"/>
    <property type="match status" value="1"/>
</dbReference>
<reference evidence="5 6" key="1">
    <citation type="submission" date="2007-03" db="EMBL/GenBank/DDBJ databases">
        <title>Complete sequence of plasmid pBVIE03 of Burkholderia vietnamiensis G4.</title>
        <authorList>
            <consortium name="US DOE Joint Genome Institute"/>
            <person name="Copeland A."/>
            <person name="Lucas S."/>
            <person name="Lapidus A."/>
            <person name="Barry K."/>
            <person name="Detter J.C."/>
            <person name="Glavina del Rio T."/>
            <person name="Hammon N."/>
            <person name="Israni S."/>
            <person name="Dalin E."/>
            <person name="Tice H."/>
            <person name="Pitluck S."/>
            <person name="Chain P."/>
            <person name="Malfatti S."/>
            <person name="Shin M."/>
            <person name="Vergez L."/>
            <person name="Schmutz J."/>
            <person name="Larimer F."/>
            <person name="Land M."/>
            <person name="Hauser L."/>
            <person name="Kyrpides N."/>
            <person name="Tiedje J."/>
            <person name="Richardson P."/>
        </authorList>
    </citation>
    <scope>NUCLEOTIDE SEQUENCE [LARGE SCALE GENOMIC DNA]</scope>
    <source>
        <strain evidence="6">G4 / LMG 22486</strain>
        <plasmid evidence="5 6">pBVIE03</plasmid>
    </source>
</reference>
<dbReference type="GO" id="GO:0016887">
    <property type="term" value="F:ATP hydrolysis activity"/>
    <property type="evidence" value="ECO:0007669"/>
    <property type="project" value="TreeGrafter"/>
</dbReference>
<evidence type="ECO:0000259" key="4">
    <source>
        <dbReference type="PROSITE" id="PS00662"/>
    </source>
</evidence>